<comment type="pathway">
    <text evidence="1">Lipid metabolism; butanoate metabolism.</text>
</comment>
<gene>
    <name evidence="6" type="ORF">GCM10009765_02660</name>
</gene>
<evidence type="ECO:0000256" key="3">
    <source>
        <dbReference type="ARBA" id="ARBA00023002"/>
    </source>
</evidence>
<dbReference type="Pfam" id="PF02737">
    <property type="entry name" value="3HCDH_N"/>
    <property type="match status" value="1"/>
</dbReference>
<sequence>MIGRGVCHAVAASGVDVVLVDVDARTLTDAVDEIRVNARMYRLLDGGAGTTTGSRELLQRIHPSVDYESLADADIVIENVPENWDIKQSVYQELSRTCPTATVFAANTSTIPITRIAATTDRPDQVVGLHFMNPVPLKPTVELIRGRDTSDSTVARVMELLDRMGKEAVGVRDSPGFVTNRVLMLAVNEATSLVEEGVAEPAAIDRLFTGGLGHRMGILATADLIGIDTVLNSIEMLYEAFGDSKYRPCPLLRKMVEEGRLGRKSGAGFFAYDPAAGS</sequence>
<dbReference type="SUPFAM" id="SSF48179">
    <property type="entry name" value="6-phosphogluconate dehydrogenase C-terminal domain-like"/>
    <property type="match status" value="1"/>
</dbReference>
<dbReference type="Pfam" id="PF00725">
    <property type="entry name" value="3HCDH"/>
    <property type="match status" value="1"/>
</dbReference>
<evidence type="ECO:0000313" key="6">
    <source>
        <dbReference type="EMBL" id="GAA1656657.1"/>
    </source>
</evidence>
<dbReference type="Gene3D" id="1.10.1040.10">
    <property type="entry name" value="N-(1-d-carboxylethyl)-l-norvaline Dehydrogenase, domain 2"/>
    <property type="match status" value="1"/>
</dbReference>
<proteinExistence type="inferred from homology"/>
<dbReference type="EMBL" id="BAAANY010000001">
    <property type="protein sequence ID" value="GAA1656657.1"/>
    <property type="molecule type" value="Genomic_DNA"/>
</dbReference>
<reference evidence="6 7" key="1">
    <citation type="journal article" date="2019" name="Int. J. Syst. Evol. Microbiol.">
        <title>The Global Catalogue of Microorganisms (GCM) 10K type strain sequencing project: providing services to taxonomists for standard genome sequencing and annotation.</title>
        <authorList>
            <consortium name="The Broad Institute Genomics Platform"/>
            <consortium name="The Broad Institute Genome Sequencing Center for Infectious Disease"/>
            <person name="Wu L."/>
            <person name="Ma J."/>
        </authorList>
    </citation>
    <scope>NUCLEOTIDE SEQUENCE [LARGE SCALE GENOMIC DNA]</scope>
    <source>
        <strain evidence="6 7">JCM 14718</strain>
    </source>
</reference>
<name>A0ABN2FQJ5_9ACTN</name>
<evidence type="ECO:0000313" key="7">
    <source>
        <dbReference type="Proteomes" id="UP001500618"/>
    </source>
</evidence>
<evidence type="ECO:0000259" key="5">
    <source>
        <dbReference type="Pfam" id="PF02737"/>
    </source>
</evidence>
<dbReference type="Proteomes" id="UP001500618">
    <property type="component" value="Unassembled WGS sequence"/>
</dbReference>
<accession>A0ABN2FQJ5</accession>
<feature type="domain" description="3-hydroxyacyl-CoA dehydrogenase NAD binding" evidence="5">
    <location>
        <begin position="1"/>
        <end position="173"/>
    </location>
</feature>
<dbReference type="InterPro" id="IPR036291">
    <property type="entry name" value="NAD(P)-bd_dom_sf"/>
</dbReference>
<organism evidence="6 7">
    <name type="scientific">Fodinicola feengrottensis</name>
    <dbReference type="NCBI Taxonomy" id="435914"/>
    <lineage>
        <taxon>Bacteria</taxon>
        <taxon>Bacillati</taxon>
        <taxon>Actinomycetota</taxon>
        <taxon>Actinomycetes</taxon>
        <taxon>Mycobacteriales</taxon>
        <taxon>Fodinicola</taxon>
    </lineage>
</organism>
<comment type="caution">
    <text evidence="6">The sequence shown here is derived from an EMBL/GenBank/DDBJ whole genome shotgun (WGS) entry which is preliminary data.</text>
</comment>
<dbReference type="InterPro" id="IPR006176">
    <property type="entry name" value="3-OHacyl-CoA_DH_NAD-bd"/>
</dbReference>
<dbReference type="Gene3D" id="3.40.50.720">
    <property type="entry name" value="NAD(P)-binding Rossmann-like Domain"/>
    <property type="match status" value="1"/>
</dbReference>
<keyword evidence="7" id="KW-1185">Reference proteome</keyword>
<keyword evidence="3" id="KW-0560">Oxidoreductase</keyword>
<dbReference type="InterPro" id="IPR022694">
    <property type="entry name" value="3-OHacyl-CoA_DH"/>
</dbReference>
<protein>
    <submittedName>
        <fullName evidence="6">3-hydroxyacyl-CoA dehydrogenase family protein</fullName>
    </submittedName>
</protein>
<evidence type="ECO:0000259" key="4">
    <source>
        <dbReference type="Pfam" id="PF00725"/>
    </source>
</evidence>
<evidence type="ECO:0000256" key="2">
    <source>
        <dbReference type="ARBA" id="ARBA00009463"/>
    </source>
</evidence>
<dbReference type="SUPFAM" id="SSF51735">
    <property type="entry name" value="NAD(P)-binding Rossmann-fold domains"/>
    <property type="match status" value="1"/>
</dbReference>
<dbReference type="InterPro" id="IPR006108">
    <property type="entry name" value="3HC_DH_C"/>
</dbReference>
<dbReference type="InterPro" id="IPR013328">
    <property type="entry name" value="6PGD_dom2"/>
</dbReference>
<dbReference type="PIRSF" id="PIRSF000105">
    <property type="entry name" value="HCDH"/>
    <property type="match status" value="1"/>
</dbReference>
<dbReference type="PANTHER" id="PTHR48075:SF5">
    <property type="entry name" value="3-HYDROXYBUTYRYL-COA DEHYDROGENASE"/>
    <property type="match status" value="1"/>
</dbReference>
<dbReference type="PANTHER" id="PTHR48075">
    <property type="entry name" value="3-HYDROXYACYL-COA DEHYDROGENASE FAMILY PROTEIN"/>
    <property type="match status" value="1"/>
</dbReference>
<comment type="similarity">
    <text evidence="2">Belongs to the 3-hydroxyacyl-CoA dehydrogenase family.</text>
</comment>
<feature type="domain" description="3-hydroxyacyl-CoA dehydrogenase C-terminal" evidence="4">
    <location>
        <begin position="176"/>
        <end position="272"/>
    </location>
</feature>
<evidence type="ECO:0000256" key="1">
    <source>
        <dbReference type="ARBA" id="ARBA00005086"/>
    </source>
</evidence>
<dbReference type="InterPro" id="IPR008927">
    <property type="entry name" value="6-PGluconate_DH-like_C_sf"/>
</dbReference>